<dbReference type="Proteomes" id="UP001500886">
    <property type="component" value="Unassembled WGS sequence"/>
</dbReference>
<comment type="caution">
    <text evidence="3">The sequence shown here is derived from an EMBL/GenBank/DDBJ whole genome shotgun (WGS) entry which is preliminary data.</text>
</comment>
<dbReference type="EMBL" id="BAAASL010000006">
    <property type="protein sequence ID" value="GAA2713035.1"/>
    <property type="molecule type" value="Genomic_DNA"/>
</dbReference>
<protein>
    <submittedName>
        <fullName evidence="3">Uncharacterized protein</fullName>
    </submittedName>
</protein>
<feature type="compositionally biased region" description="Low complexity" evidence="1">
    <location>
        <begin position="74"/>
        <end position="83"/>
    </location>
</feature>
<gene>
    <name evidence="3" type="ORF">GCM10010315_17870</name>
</gene>
<organism evidence="3 4">
    <name type="scientific">Streptomyces luteosporeus</name>
    <dbReference type="NCBI Taxonomy" id="173856"/>
    <lineage>
        <taxon>Bacteria</taxon>
        <taxon>Bacillati</taxon>
        <taxon>Actinomycetota</taxon>
        <taxon>Actinomycetes</taxon>
        <taxon>Kitasatosporales</taxon>
        <taxon>Streptomycetaceae</taxon>
        <taxon>Streptomyces</taxon>
    </lineage>
</organism>
<feature type="compositionally biased region" description="Pro residues" evidence="1">
    <location>
        <begin position="93"/>
        <end position="103"/>
    </location>
</feature>
<evidence type="ECO:0000256" key="2">
    <source>
        <dbReference type="SAM" id="Phobius"/>
    </source>
</evidence>
<dbReference type="RefSeq" id="WP_344434326.1">
    <property type="nucleotide sequence ID" value="NZ_BAAASL010000006.1"/>
</dbReference>
<proteinExistence type="predicted"/>
<feature type="transmembrane region" description="Helical" evidence="2">
    <location>
        <begin position="111"/>
        <end position="133"/>
    </location>
</feature>
<keyword evidence="2" id="KW-1133">Transmembrane helix</keyword>
<feature type="compositionally biased region" description="Low complexity" evidence="1">
    <location>
        <begin position="1"/>
        <end position="12"/>
    </location>
</feature>
<name>A0ABP6G3S0_9ACTN</name>
<evidence type="ECO:0000256" key="1">
    <source>
        <dbReference type="SAM" id="MobiDB-lite"/>
    </source>
</evidence>
<keyword evidence="2" id="KW-0812">Transmembrane</keyword>
<keyword evidence="4" id="KW-1185">Reference proteome</keyword>
<feature type="region of interest" description="Disordered" evidence="1">
    <location>
        <begin position="1"/>
        <end position="105"/>
    </location>
</feature>
<reference evidence="4" key="1">
    <citation type="journal article" date="2019" name="Int. J. Syst. Evol. Microbiol.">
        <title>The Global Catalogue of Microorganisms (GCM) 10K type strain sequencing project: providing services to taxonomists for standard genome sequencing and annotation.</title>
        <authorList>
            <consortium name="The Broad Institute Genomics Platform"/>
            <consortium name="The Broad Institute Genome Sequencing Center for Infectious Disease"/>
            <person name="Wu L."/>
            <person name="Ma J."/>
        </authorList>
    </citation>
    <scope>NUCLEOTIDE SEQUENCE [LARGE SCALE GENOMIC DNA]</scope>
    <source>
        <strain evidence="4">JCM 4542</strain>
    </source>
</reference>
<evidence type="ECO:0000313" key="3">
    <source>
        <dbReference type="EMBL" id="GAA2713035.1"/>
    </source>
</evidence>
<keyword evidence="2" id="KW-0472">Membrane</keyword>
<feature type="compositionally biased region" description="Pro residues" evidence="1">
    <location>
        <begin position="35"/>
        <end position="66"/>
    </location>
</feature>
<accession>A0ABP6G3S0</accession>
<evidence type="ECO:0000313" key="4">
    <source>
        <dbReference type="Proteomes" id="UP001500886"/>
    </source>
</evidence>
<sequence>MSQHQPGPYGAPQQPPQQPGPYGQGGAQPGYGYPQQPPAPYGAPPQPGPYGTPAPGPYGAPQPGPYGAPGQPGPYGAPQQPGPYGAGYGQPGMPGPYPPPVPPKQSNTGKAIGIALGAVILVGAIVAGGFVLLAGGKGGGGGGTTATSGKRYKLTAPDAILAGEYKKDPDANVPAFGADEKTELRQIGVADPESISGAYQTDAPVMTQKRIRFMGAWGTIKRPEGVVDGMFLSLRTAIKKGTNDNMELIGSAERVSPAGLDDGAVMKCQQTRLVGTTAPGGKPITMQMCVWADHSTTAMVLSLDQAAVLAGKQVPLEQAAELTAKTRRDVRVEIPKQ</sequence>